<dbReference type="Proteomes" id="UP001628179">
    <property type="component" value="Unassembled WGS sequence"/>
</dbReference>
<evidence type="ECO:0000256" key="2">
    <source>
        <dbReference type="SAM" id="MobiDB-lite"/>
    </source>
</evidence>
<accession>A0ABQ0GNH2</accession>
<dbReference type="GeneID" id="98180265"/>
<evidence type="ECO:0000256" key="1">
    <source>
        <dbReference type="SAM" id="Coils"/>
    </source>
</evidence>
<organism evidence="3 4">
    <name type="scientific">Madurella fahalii</name>
    <dbReference type="NCBI Taxonomy" id="1157608"/>
    <lineage>
        <taxon>Eukaryota</taxon>
        <taxon>Fungi</taxon>
        <taxon>Dikarya</taxon>
        <taxon>Ascomycota</taxon>
        <taxon>Pezizomycotina</taxon>
        <taxon>Sordariomycetes</taxon>
        <taxon>Sordariomycetidae</taxon>
        <taxon>Sordariales</taxon>
        <taxon>Sordariales incertae sedis</taxon>
        <taxon>Madurella</taxon>
    </lineage>
</organism>
<feature type="region of interest" description="Disordered" evidence="2">
    <location>
        <begin position="341"/>
        <end position="360"/>
    </location>
</feature>
<dbReference type="RefSeq" id="XP_070921043.1">
    <property type="nucleotide sequence ID" value="XM_071064942.1"/>
</dbReference>
<name>A0ABQ0GNH2_9PEZI</name>
<keyword evidence="1" id="KW-0175">Coiled coil</keyword>
<protein>
    <submittedName>
        <fullName evidence="3">Uncharacterized protein</fullName>
    </submittedName>
</protein>
<proteinExistence type="predicted"/>
<evidence type="ECO:0000313" key="4">
    <source>
        <dbReference type="Proteomes" id="UP001628179"/>
    </source>
</evidence>
<gene>
    <name evidence="3" type="ORF">MFIFM68171_09523</name>
</gene>
<feature type="coiled-coil region" evidence="1">
    <location>
        <begin position="109"/>
        <end position="140"/>
    </location>
</feature>
<evidence type="ECO:0000313" key="3">
    <source>
        <dbReference type="EMBL" id="GAB1319313.1"/>
    </source>
</evidence>
<sequence length="360" mass="40488">MDMNAEKRPLLERAIVDPASITPAEKNAILWLPPPDVENQLHQFTFNLSSRDALVTKPQMLGIKNPFEKVSIDGSINRFKQHLQTPTTDRELLYNAQSAVLTPDEERARAQAGHQVDRLSKERQRAAEEKRAKMQELHKQPQAKWVQEIVDAALPRWGFVILRTAYGDGAGDGDDEDPCSDAAWKRFQGYFKGACRYVACSWKGGVDLMRTQESLWVSDRETLDGADTATLWARVRAMREAGQIPEVVREDVFLVVGKDVFCNEQFVNAIPISSSNPRGAVRLRAVDPDHDPSAQPIPAEGLCAGFDGEIAVPLPKVFDWLYYNFFAGSESWPLRYWQTKADSKEDKGKEVDGAKAKDMR</sequence>
<comment type="caution">
    <text evidence="3">The sequence shown here is derived from an EMBL/GenBank/DDBJ whole genome shotgun (WGS) entry which is preliminary data.</text>
</comment>
<reference evidence="3 4" key="1">
    <citation type="submission" date="2024-09" db="EMBL/GenBank/DDBJ databases">
        <title>Itraconazole resistance in Madurella fahalii resulting from another homologue of gene encoding cytochrome P450 14-alpha sterol demethylase (CYP51).</title>
        <authorList>
            <person name="Yoshioka I."/>
            <person name="Fahal A.H."/>
            <person name="Kaneko S."/>
            <person name="Yaguchi T."/>
        </authorList>
    </citation>
    <scope>NUCLEOTIDE SEQUENCE [LARGE SCALE GENOMIC DNA]</scope>
    <source>
        <strain evidence="3 4">IFM 68171</strain>
    </source>
</reference>
<keyword evidence="4" id="KW-1185">Reference proteome</keyword>
<dbReference type="EMBL" id="BAAFSV010000005">
    <property type="protein sequence ID" value="GAB1319313.1"/>
    <property type="molecule type" value="Genomic_DNA"/>
</dbReference>